<feature type="region of interest" description="Disordered" evidence="1">
    <location>
        <begin position="1"/>
        <end position="23"/>
    </location>
</feature>
<keyword evidence="3" id="KW-1185">Reference proteome</keyword>
<name>A0A934R0H0_9BACT</name>
<evidence type="ECO:0000256" key="1">
    <source>
        <dbReference type="SAM" id="MobiDB-lite"/>
    </source>
</evidence>
<evidence type="ECO:0000313" key="3">
    <source>
        <dbReference type="Proteomes" id="UP000600139"/>
    </source>
</evidence>
<sequence length="77" mass="8923">MKRKKPDECEVGDHFPDVEDGVKPHDFEDDTIAMFHPIAPTAEEMAASGMLEWEQETWLFRKEKSTEGAGDVWVRMR</sequence>
<dbReference type="RefSeq" id="WP_200349032.1">
    <property type="nucleotide sequence ID" value="NZ_BAABHZ010000005.1"/>
</dbReference>
<proteinExistence type="predicted"/>
<dbReference type="Proteomes" id="UP000600139">
    <property type="component" value="Unassembled WGS sequence"/>
</dbReference>
<dbReference type="AlphaFoldDB" id="A0A934R0H0"/>
<reference evidence="2" key="1">
    <citation type="submission" date="2021-01" db="EMBL/GenBank/DDBJ databases">
        <title>Modified the classification status of verrucomicrobia.</title>
        <authorList>
            <person name="Feng X."/>
        </authorList>
    </citation>
    <scope>NUCLEOTIDE SEQUENCE</scope>
    <source>
        <strain evidence="2">JCM 18052</strain>
    </source>
</reference>
<comment type="caution">
    <text evidence="2">The sequence shown here is derived from an EMBL/GenBank/DDBJ whole genome shotgun (WGS) entry which is preliminary data.</text>
</comment>
<organism evidence="2 3">
    <name type="scientific">Luteolibacter yonseiensis</name>
    <dbReference type="NCBI Taxonomy" id="1144680"/>
    <lineage>
        <taxon>Bacteria</taxon>
        <taxon>Pseudomonadati</taxon>
        <taxon>Verrucomicrobiota</taxon>
        <taxon>Verrucomicrobiia</taxon>
        <taxon>Verrucomicrobiales</taxon>
        <taxon>Verrucomicrobiaceae</taxon>
        <taxon>Luteolibacter</taxon>
    </lineage>
</organism>
<dbReference type="EMBL" id="JAENIK010000001">
    <property type="protein sequence ID" value="MBK1814066.1"/>
    <property type="molecule type" value="Genomic_DNA"/>
</dbReference>
<accession>A0A934R0H0</accession>
<protein>
    <submittedName>
        <fullName evidence="2">Uncharacterized protein</fullName>
    </submittedName>
</protein>
<evidence type="ECO:0000313" key="2">
    <source>
        <dbReference type="EMBL" id="MBK1814066.1"/>
    </source>
</evidence>
<gene>
    <name evidence="2" type="ORF">JIN84_00395</name>
</gene>